<keyword evidence="3" id="KW-0418">Kinase</keyword>
<feature type="compositionally biased region" description="Basic and acidic residues" evidence="5">
    <location>
        <begin position="592"/>
        <end position="607"/>
    </location>
</feature>
<dbReference type="OrthoDB" id="10261027at2759"/>
<evidence type="ECO:0000256" key="2">
    <source>
        <dbReference type="ARBA" id="ARBA00022741"/>
    </source>
</evidence>
<name>A0A9N9CJP2_9GLOM</name>
<protein>
    <submittedName>
        <fullName evidence="7">13031_t:CDS:1</fullName>
    </submittedName>
</protein>
<dbReference type="Proteomes" id="UP000789342">
    <property type="component" value="Unassembled WGS sequence"/>
</dbReference>
<organism evidence="7 8">
    <name type="scientific">Acaulospora morrowiae</name>
    <dbReference type="NCBI Taxonomy" id="94023"/>
    <lineage>
        <taxon>Eukaryota</taxon>
        <taxon>Fungi</taxon>
        <taxon>Fungi incertae sedis</taxon>
        <taxon>Mucoromycota</taxon>
        <taxon>Glomeromycotina</taxon>
        <taxon>Glomeromycetes</taxon>
        <taxon>Diversisporales</taxon>
        <taxon>Acaulosporaceae</taxon>
        <taxon>Acaulospora</taxon>
    </lineage>
</organism>
<dbReference type="Gene3D" id="1.10.510.10">
    <property type="entry name" value="Transferase(Phosphotransferase) domain 1"/>
    <property type="match status" value="1"/>
</dbReference>
<feature type="region of interest" description="Disordered" evidence="5">
    <location>
        <begin position="389"/>
        <end position="422"/>
    </location>
</feature>
<evidence type="ECO:0000313" key="8">
    <source>
        <dbReference type="Proteomes" id="UP000789342"/>
    </source>
</evidence>
<dbReference type="Pfam" id="PF07714">
    <property type="entry name" value="PK_Tyr_Ser-Thr"/>
    <property type="match status" value="1"/>
</dbReference>
<evidence type="ECO:0000256" key="4">
    <source>
        <dbReference type="ARBA" id="ARBA00022840"/>
    </source>
</evidence>
<gene>
    <name evidence="7" type="ORF">AMORRO_LOCUS7798</name>
</gene>
<feature type="non-terminal residue" evidence="7">
    <location>
        <position position="940"/>
    </location>
</feature>
<dbReference type="Gene3D" id="3.30.200.20">
    <property type="entry name" value="Phosphorylase Kinase, domain 1"/>
    <property type="match status" value="1"/>
</dbReference>
<comment type="caution">
    <text evidence="7">The sequence shown here is derived from an EMBL/GenBank/DDBJ whole genome shotgun (WGS) entry which is preliminary data.</text>
</comment>
<dbReference type="InterPro" id="IPR051681">
    <property type="entry name" value="Ser/Thr_Kinases-Pseudokinases"/>
</dbReference>
<feature type="domain" description="Protein kinase" evidence="6">
    <location>
        <begin position="43"/>
        <end position="321"/>
    </location>
</feature>
<dbReference type="PANTHER" id="PTHR44329:SF288">
    <property type="entry name" value="MITOGEN-ACTIVATED PROTEIN KINASE KINASE KINASE 20"/>
    <property type="match status" value="1"/>
</dbReference>
<evidence type="ECO:0000256" key="1">
    <source>
        <dbReference type="ARBA" id="ARBA00022679"/>
    </source>
</evidence>
<dbReference type="PANTHER" id="PTHR44329">
    <property type="entry name" value="SERINE/THREONINE-PROTEIN KINASE TNNI3K-RELATED"/>
    <property type="match status" value="1"/>
</dbReference>
<keyword evidence="4" id="KW-0067">ATP-binding</keyword>
<proteinExistence type="predicted"/>
<feature type="compositionally biased region" description="Basic and acidic residues" evidence="5">
    <location>
        <begin position="634"/>
        <end position="654"/>
    </location>
</feature>
<dbReference type="PROSITE" id="PS50011">
    <property type="entry name" value="PROTEIN_KINASE_DOM"/>
    <property type="match status" value="1"/>
</dbReference>
<evidence type="ECO:0000259" key="6">
    <source>
        <dbReference type="PROSITE" id="PS50011"/>
    </source>
</evidence>
<sequence length="940" mass="108275">MCEVRQLELENKSTTLISESSIEWIRSLISDRELKSIDSSEFEFIKNVYADGSYGLIGLYRWNTKNQIVVLKHTTEFLLNESLVRELKVYKEIYNPEEEVDKIKREGYDNIIRFYGISYFGKEKIYKLVLEYARDDLRDYMKSYGEKMNWKKKIEIVCQISNGLCFLHSMEILHRDLNTKNILVQQSDSEEIRIFISDFGSSKVLTHGSGSGFKKQFEKMAFVDPHVLLGKRHNKSSDIYSFGVVMWEVSSSGREPFKGEKTVNLMKQLINMTNYREKAILGTPRSYMDLYQKCWQYEQSKRPTAKQINDCLKNINLHDVWKRGINGTEDEELEDLINRLKQIKNNSPSKLPQDLSRVLKKTRSVLRSEKEKNVQPNVPYISTQVETNLLDLPNSVPQNSTSSREKEDFEDSNNRRKPSLDYSELDPSRALLALKSQFSSAQVYNFSAELNPLSQNLNIICDYMINGQQKVEIPGLQVKCEVEGARQAEIDLLNLLQSHEKEIFDILPKNIIGIGITFEKSYQEPSIVLYINKPPAKISEEMTGMLFEILQRPPEDVVIRLLSDEDDSHESNKNAECNKGKNIVENYNSYQENRDFEDIKDNEDSGEKGSNSNKRYISNGGNGDEPNGNMQNNDGDKEGEEFNKKNEDNGKESDGDGGGDPSETNGVRFNEYIKASAYARISDKNVIQEATIQFDLRLEHPQNEDDRLEIEIPEMFLCGGDMLYDQSKDFKAVGYYPVEAKVAFTAISTLPQGNEYNLINIVYESIPLQEMGTQKYTKLVKKEASAGVDGITPKVSISFGREKTISEDKVPIVTIQTLKRGGTGFSWRYCLNNEEKEKKYSDYKVPTTIYADFEYEKDLVKKFEIRTVLVLALKFKKGLFSIPHVTKFPERLRFSLSVIIMEEKIQEIFKEKRKCIHKKPLNANKKNNFEDSSKEVIEQN</sequence>
<evidence type="ECO:0000256" key="3">
    <source>
        <dbReference type="ARBA" id="ARBA00022777"/>
    </source>
</evidence>
<dbReference type="EMBL" id="CAJVPV010006189">
    <property type="protein sequence ID" value="CAG8601372.1"/>
    <property type="molecule type" value="Genomic_DNA"/>
</dbReference>
<evidence type="ECO:0000256" key="5">
    <source>
        <dbReference type="SAM" id="MobiDB-lite"/>
    </source>
</evidence>
<dbReference type="GO" id="GO:0005524">
    <property type="term" value="F:ATP binding"/>
    <property type="evidence" value="ECO:0007669"/>
    <property type="project" value="UniProtKB-KW"/>
</dbReference>
<dbReference type="InterPro" id="IPR000719">
    <property type="entry name" value="Prot_kinase_dom"/>
</dbReference>
<keyword evidence="8" id="KW-1185">Reference proteome</keyword>
<feature type="region of interest" description="Disordered" evidence="5">
    <location>
        <begin position="563"/>
        <end position="666"/>
    </location>
</feature>
<dbReference type="AlphaFoldDB" id="A0A9N9CJP2"/>
<reference evidence="7" key="1">
    <citation type="submission" date="2021-06" db="EMBL/GenBank/DDBJ databases">
        <authorList>
            <person name="Kallberg Y."/>
            <person name="Tangrot J."/>
            <person name="Rosling A."/>
        </authorList>
    </citation>
    <scope>NUCLEOTIDE SEQUENCE</scope>
    <source>
        <strain evidence="7">CL551</strain>
    </source>
</reference>
<dbReference type="SUPFAM" id="SSF56112">
    <property type="entry name" value="Protein kinase-like (PK-like)"/>
    <property type="match status" value="1"/>
</dbReference>
<evidence type="ECO:0000313" key="7">
    <source>
        <dbReference type="EMBL" id="CAG8601372.1"/>
    </source>
</evidence>
<feature type="compositionally biased region" description="Basic and acidic residues" evidence="5">
    <location>
        <begin position="569"/>
        <end position="579"/>
    </location>
</feature>
<keyword evidence="1" id="KW-0808">Transferase</keyword>
<accession>A0A9N9CJP2</accession>
<dbReference type="GO" id="GO:0004674">
    <property type="term" value="F:protein serine/threonine kinase activity"/>
    <property type="evidence" value="ECO:0007669"/>
    <property type="project" value="TreeGrafter"/>
</dbReference>
<dbReference type="InterPro" id="IPR011009">
    <property type="entry name" value="Kinase-like_dom_sf"/>
</dbReference>
<keyword evidence="2" id="KW-0547">Nucleotide-binding</keyword>
<dbReference type="InterPro" id="IPR001245">
    <property type="entry name" value="Ser-Thr/Tyr_kinase_cat_dom"/>
</dbReference>